<dbReference type="Proteomes" id="UP001143480">
    <property type="component" value="Unassembled WGS sequence"/>
</dbReference>
<dbReference type="PROSITE" id="PS51257">
    <property type="entry name" value="PROKAR_LIPOPROTEIN"/>
    <property type="match status" value="1"/>
</dbReference>
<reference evidence="3" key="2">
    <citation type="submission" date="2023-01" db="EMBL/GenBank/DDBJ databases">
        <authorList>
            <person name="Sun Q."/>
            <person name="Evtushenko L."/>
        </authorList>
    </citation>
    <scope>NUCLEOTIDE SEQUENCE</scope>
    <source>
        <strain evidence="3">VKM Ac-1321</strain>
    </source>
</reference>
<gene>
    <name evidence="3" type="ORF">GCM10017581_000730</name>
</gene>
<dbReference type="AlphaFoldDB" id="A0A9W6NIU5"/>
<dbReference type="EMBL" id="BSFP01000001">
    <property type="protein sequence ID" value="GLK98332.1"/>
    <property type="molecule type" value="Genomic_DNA"/>
</dbReference>
<accession>A0A9W6NIU5</accession>
<evidence type="ECO:0000313" key="4">
    <source>
        <dbReference type="Proteomes" id="UP001143480"/>
    </source>
</evidence>
<feature type="signal peptide" evidence="2">
    <location>
        <begin position="1"/>
        <end position="22"/>
    </location>
</feature>
<proteinExistence type="predicted"/>
<feature type="chain" id="PRO_5040986999" evidence="2">
    <location>
        <begin position="23"/>
        <end position="127"/>
    </location>
</feature>
<protein>
    <submittedName>
        <fullName evidence="3">Uncharacterized protein</fullName>
    </submittedName>
</protein>
<evidence type="ECO:0000313" key="3">
    <source>
        <dbReference type="EMBL" id="GLK98332.1"/>
    </source>
</evidence>
<dbReference type="RefSeq" id="WP_261963967.1">
    <property type="nucleotide sequence ID" value="NZ_BAAAXA010000003.1"/>
</dbReference>
<sequence>MIRSRALLAAATLAVMAAGLCACGKSSDNTNQEMQAPKPSASAAPSGPPTAQRRETIFLDATAQHLCSVQSQVYTDPAAMASAYATRPIYTDLTTAQVDEFQQRVISDPAFADRLTQRIQATCGQAK</sequence>
<keyword evidence="4" id="KW-1185">Reference proteome</keyword>
<name>A0A9W6NIU5_9ACTN</name>
<reference evidence="3" key="1">
    <citation type="journal article" date="2014" name="Int. J. Syst. Evol. Microbiol.">
        <title>Complete genome sequence of Corynebacterium casei LMG S-19264T (=DSM 44701T), isolated from a smear-ripened cheese.</title>
        <authorList>
            <consortium name="US DOE Joint Genome Institute (JGI-PGF)"/>
            <person name="Walter F."/>
            <person name="Albersmeier A."/>
            <person name="Kalinowski J."/>
            <person name="Ruckert C."/>
        </authorList>
    </citation>
    <scope>NUCLEOTIDE SEQUENCE</scope>
    <source>
        <strain evidence="3">VKM Ac-1321</strain>
    </source>
</reference>
<evidence type="ECO:0000256" key="2">
    <source>
        <dbReference type="SAM" id="SignalP"/>
    </source>
</evidence>
<keyword evidence="2" id="KW-0732">Signal</keyword>
<evidence type="ECO:0000256" key="1">
    <source>
        <dbReference type="SAM" id="MobiDB-lite"/>
    </source>
</evidence>
<organism evidence="3 4">
    <name type="scientific">Dactylosporangium matsuzakiense</name>
    <dbReference type="NCBI Taxonomy" id="53360"/>
    <lineage>
        <taxon>Bacteria</taxon>
        <taxon>Bacillati</taxon>
        <taxon>Actinomycetota</taxon>
        <taxon>Actinomycetes</taxon>
        <taxon>Micromonosporales</taxon>
        <taxon>Micromonosporaceae</taxon>
        <taxon>Dactylosporangium</taxon>
    </lineage>
</organism>
<feature type="region of interest" description="Disordered" evidence="1">
    <location>
        <begin position="27"/>
        <end position="51"/>
    </location>
</feature>
<feature type="compositionally biased region" description="Low complexity" evidence="1">
    <location>
        <begin position="36"/>
        <end position="51"/>
    </location>
</feature>
<comment type="caution">
    <text evidence="3">The sequence shown here is derived from an EMBL/GenBank/DDBJ whole genome shotgun (WGS) entry which is preliminary data.</text>
</comment>